<accession>A0ACC0Z039</accession>
<protein>
    <submittedName>
        <fullName evidence="1">Uncharacterized protein</fullName>
    </submittedName>
</protein>
<dbReference type="Proteomes" id="UP001163603">
    <property type="component" value="Chromosome 3"/>
</dbReference>
<evidence type="ECO:0000313" key="2">
    <source>
        <dbReference type="Proteomes" id="UP001163603"/>
    </source>
</evidence>
<evidence type="ECO:0000313" key="1">
    <source>
        <dbReference type="EMBL" id="KAJ0044324.1"/>
    </source>
</evidence>
<proteinExistence type="predicted"/>
<dbReference type="EMBL" id="CM047738">
    <property type="protein sequence ID" value="KAJ0044324.1"/>
    <property type="molecule type" value="Genomic_DNA"/>
</dbReference>
<reference evidence="2" key="1">
    <citation type="journal article" date="2023" name="G3 (Bethesda)">
        <title>Genome assembly and association tests identify interacting loci associated with vigor, precocity, and sex in interspecific pistachio rootstocks.</title>
        <authorList>
            <person name="Palmer W."/>
            <person name="Jacygrad E."/>
            <person name="Sagayaradj S."/>
            <person name="Cavanaugh K."/>
            <person name="Han R."/>
            <person name="Bertier L."/>
            <person name="Beede B."/>
            <person name="Kafkas S."/>
            <person name="Golino D."/>
            <person name="Preece J."/>
            <person name="Michelmore R."/>
        </authorList>
    </citation>
    <scope>NUCLEOTIDE SEQUENCE [LARGE SCALE GENOMIC DNA]</scope>
</reference>
<gene>
    <name evidence="1" type="ORF">Pint_06246</name>
</gene>
<comment type="caution">
    <text evidence="1">The sequence shown here is derived from an EMBL/GenBank/DDBJ whole genome shotgun (WGS) entry which is preliminary data.</text>
</comment>
<name>A0ACC0Z039_9ROSI</name>
<organism evidence="1 2">
    <name type="scientific">Pistacia integerrima</name>
    <dbReference type="NCBI Taxonomy" id="434235"/>
    <lineage>
        <taxon>Eukaryota</taxon>
        <taxon>Viridiplantae</taxon>
        <taxon>Streptophyta</taxon>
        <taxon>Embryophyta</taxon>
        <taxon>Tracheophyta</taxon>
        <taxon>Spermatophyta</taxon>
        <taxon>Magnoliopsida</taxon>
        <taxon>eudicotyledons</taxon>
        <taxon>Gunneridae</taxon>
        <taxon>Pentapetalae</taxon>
        <taxon>rosids</taxon>
        <taxon>malvids</taxon>
        <taxon>Sapindales</taxon>
        <taxon>Anacardiaceae</taxon>
        <taxon>Pistacia</taxon>
    </lineage>
</organism>
<sequence>MYSKCGDANAARCIFNQMQVKDSVSWGTMMAGYAHNGYFVDVMEVFDRMKIDNLIMNKASAVAALLAAGEMRDLEKGKEIRDCVMKQKFDIDVATSIMSMYAKCGELEEAKKLFEELQERDLVAWSAIIAAFVQSGYPEEALSLFRDMQNNSVRPNSITLMSILPACGELFHLRLGKSLHCYAVKANFDSHISTGTSLVSMYAKCGFMRPALIIFNRMPFKDVVTWNALINGYTHIGDPCYAIEIFHELELSDINPDPGTVVGLLSACVLLNDQGLGSSIHGKIMKYGIGSDSHVMNALLDMYAKCGNLSSAKILFYRADFPKGEKTGSLMW</sequence>
<keyword evidence="2" id="KW-1185">Reference proteome</keyword>